<dbReference type="GO" id="GO:0016410">
    <property type="term" value="F:N-acyltransferase activity"/>
    <property type="evidence" value="ECO:0007669"/>
    <property type="project" value="TreeGrafter"/>
</dbReference>
<dbReference type="PANTHER" id="PTHR31438:SF1">
    <property type="entry name" value="LYSINE N-ACYLTRANSFERASE C17G9.06C-RELATED"/>
    <property type="match status" value="1"/>
</dbReference>
<reference evidence="3 4" key="1">
    <citation type="journal article" date="2018" name="Nat. Ecol. Evol.">
        <title>Pezizomycetes genomes reveal the molecular basis of ectomycorrhizal truffle lifestyle.</title>
        <authorList>
            <person name="Murat C."/>
            <person name="Payen T."/>
            <person name="Noel B."/>
            <person name="Kuo A."/>
            <person name="Morin E."/>
            <person name="Chen J."/>
            <person name="Kohler A."/>
            <person name="Krizsan K."/>
            <person name="Balestrini R."/>
            <person name="Da Silva C."/>
            <person name="Montanini B."/>
            <person name="Hainaut M."/>
            <person name="Levati E."/>
            <person name="Barry K.W."/>
            <person name="Belfiori B."/>
            <person name="Cichocki N."/>
            <person name="Clum A."/>
            <person name="Dockter R.B."/>
            <person name="Fauchery L."/>
            <person name="Guy J."/>
            <person name="Iotti M."/>
            <person name="Le Tacon F."/>
            <person name="Lindquist E.A."/>
            <person name="Lipzen A."/>
            <person name="Malagnac F."/>
            <person name="Mello A."/>
            <person name="Molinier V."/>
            <person name="Miyauchi S."/>
            <person name="Poulain J."/>
            <person name="Riccioni C."/>
            <person name="Rubini A."/>
            <person name="Sitrit Y."/>
            <person name="Splivallo R."/>
            <person name="Traeger S."/>
            <person name="Wang M."/>
            <person name="Zifcakova L."/>
            <person name="Wipf D."/>
            <person name="Zambonelli A."/>
            <person name="Paolocci F."/>
            <person name="Nowrousian M."/>
            <person name="Ottonello S."/>
            <person name="Baldrian P."/>
            <person name="Spatafora J.W."/>
            <person name="Henrissat B."/>
            <person name="Nagy L.G."/>
            <person name="Aury J.M."/>
            <person name="Wincker P."/>
            <person name="Grigoriev I.V."/>
            <person name="Bonfante P."/>
            <person name="Martin F.M."/>
        </authorList>
    </citation>
    <scope>NUCLEOTIDE SEQUENCE [LARGE SCALE GENOMIC DNA]</scope>
    <source>
        <strain evidence="3 4">ATCC MYA-4762</strain>
    </source>
</reference>
<evidence type="ECO:0000256" key="1">
    <source>
        <dbReference type="ARBA" id="ARBA00009893"/>
    </source>
</evidence>
<feature type="domain" description="Acyltransferase MbtK/IucB-like conserved" evidence="2">
    <location>
        <begin position="263"/>
        <end position="310"/>
    </location>
</feature>
<dbReference type="SMART" id="SM01006">
    <property type="entry name" value="AlcB"/>
    <property type="match status" value="1"/>
</dbReference>
<sequence length="401" mass="45366">MSTSRVGTVKIDIGNTLDNTKSIQCISAPNFNVYSSIFLHDGTLLKVRPIPGRSPNDATVNHEESLPDKGQTTLTFQHVASIEQNSEWTVLTTFKPSCTSFDDILTVRTGISGVESSLGEYMRSLWCTLYWYFHLPKPSAAVGAKPGAPEKDWKVEIQGVEGNKTQVYEAERMGLIYNSSTSVRRGETETFYIYSKSFWQIPPDTFYQPIAGSDNIYATYPHPLQFSLPTTNGRHPLRPKPPAPGTTFYRRYIPSLNSFLTFRTANLETDVPILHKWMNNPRVDVFWGEAGPETHQHEFLRKGLEDNHCFPVVGSWIDLSATNREEELPVSGKEVPFGYFEIYWVKEDRLAGYTETADWDRGVHVLVGEEKFRGSHRVKVWLSSLVHCKFPLSLSSGATDR</sequence>
<dbReference type="EMBL" id="ML121547">
    <property type="protein sequence ID" value="RPB23319.1"/>
    <property type="molecule type" value="Genomic_DNA"/>
</dbReference>
<dbReference type="STRING" id="1051890.A0A3N4LP65"/>
<organism evidence="3 4">
    <name type="scientific">Terfezia boudieri ATCC MYA-4762</name>
    <dbReference type="NCBI Taxonomy" id="1051890"/>
    <lineage>
        <taxon>Eukaryota</taxon>
        <taxon>Fungi</taxon>
        <taxon>Dikarya</taxon>
        <taxon>Ascomycota</taxon>
        <taxon>Pezizomycotina</taxon>
        <taxon>Pezizomycetes</taxon>
        <taxon>Pezizales</taxon>
        <taxon>Pezizaceae</taxon>
        <taxon>Terfezia</taxon>
    </lineage>
</organism>
<gene>
    <name evidence="3" type="ORF">L211DRAFT_838829</name>
</gene>
<dbReference type="AlphaFoldDB" id="A0A3N4LP65"/>
<evidence type="ECO:0000313" key="3">
    <source>
        <dbReference type="EMBL" id="RPB23319.1"/>
    </source>
</evidence>
<evidence type="ECO:0000259" key="2">
    <source>
        <dbReference type="SMART" id="SM01006"/>
    </source>
</evidence>
<dbReference type="GO" id="GO:0019290">
    <property type="term" value="P:siderophore biosynthetic process"/>
    <property type="evidence" value="ECO:0007669"/>
    <property type="project" value="InterPro"/>
</dbReference>
<dbReference type="InterPro" id="IPR019432">
    <property type="entry name" value="Acyltransferase_MbtK/IucB-like"/>
</dbReference>
<dbReference type="Gene3D" id="3.40.630.30">
    <property type="match status" value="1"/>
</dbReference>
<dbReference type="Pfam" id="PF13523">
    <property type="entry name" value="Acetyltransf_8"/>
    <property type="match status" value="1"/>
</dbReference>
<dbReference type="PANTHER" id="PTHR31438">
    <property type="entry name" value="LYSINE N-ACYLTRANSFERASE C17G9.06C-RELATED"/>
    <property type="match status" value="1"/>
</dbReference>
<accession>A0A3N4LP65</accession>
<dbReference type="InterPro" id="IPR016181">
    <property type="entry name" value="Acyl_CoA_acyltransferase"/>
</dbReference>
<evidence type="ECO:0000313" key="4">
    <source>
        <dbReference type="Proteomes" id="UP000267821"/>
    </source>
</evidence>
<keyword evidence="4" id="KW-1185">Reference proteome</keyword>
<dbReference type="Proteomes" id="UP000267821">
    <property type="component" value="Unassembled WGS sequence"/>
</dbReference>
<proteinExistence type="inferred from homology"/>
<protein>
    <recommendedName>
        <fullName evidence="2">Acyltransferase MbtK/IucB-like conserved domain-containing protein</fullName>
    </recommendedName>
</protein>
<name>A0A3N4LP65_9PEZI</name>
<dbReference type="OrthoDB" id="448427at2759"/>
<dbReference type="InParanoid" id="A0A3N4LP65"/>
<comment type="similarity">
    <text evidence="1">Belongs to the lysine N-acyltransferase MbtK family.</text>
</comment>
<dbReference type="SUPFAM" id="SSF55729">
    <property type="entry name" value="Acyl-CoA N-acyltransferases (Nat)"/>
    <property type="match status" value="1"/>
</dbReference>